<dbReference type="EMBL" id="CP047418">
    <property type="protein sequence ID" value="QLL77250.1"/>
    <property type="molecule type" value="Genomic_DNA"/>
</dbReference>
<evidence type="ECO:0000313" key="10">
    <source>
        <dbReference type="EMBL" id="QLL77250.1"/>
    </source>
</evidence>
<dbReference type="PANTHER" id="PTHR38438">
    <property type="entry name" value="RIBOFLAVIN TRANSPORTER RIBU"/>
    <property type="match status" value="1"/>
</dbReference>
<reference evidence="10 11" key="1">
    <citation type="submission" date="2020-01" db="EMBL/GenBank/DDBJ databases">
        <title>Complete and circular genome sequences of six lactobacillus isolates from horses.</title>
        <authorList>
            <person name="Hassan H.M."/>
        </authorList>
    </citation>
    <scope>NUCLEOTIDE SEQUENCE [LARGE SCALE GENOMIC DNA]</scope>
    <source>
        <strain evidence="10 11">1A</strain>
    </source>
</reference>
<evidence type="ECO:0000256" key="5">
    <source>
        <dbReference type="ARBA" id="ARBA00022692"/>
    </source>
</evidence>
<dbReference type="GO" id="GO:0032217">
    <property type="term" value="F:riboflavin transmembrane transporter activity"/>
    <property type="evidence" value="ECO:0007669"/>
    <property type="project" value="UniProtKB-UniRule"/>
</dbReference>
<keyword evidence="7 8" id="KW-0472">Membrane</keyword>
<evidence type="ECO:0000256" key="1">
    <source>
        <dbReference type="ARBA" id="ARBA00004651"/>
    </source>
</evidence>
<organism evidence="10 11">
    <name type="scientific">Ligilactobacillus saerimneri</name>
    <dbReference type="NCBI Taxonomy" id="228229"/>
    <lineage>
        <taxon>Bacteria</taxon>
        <taxon>Bacillati</taxon>
        <taxon>Bacillota</taxon>
        <taxon>Bacilli</taxon>
        <taxon>Lactobacillales</taxon>
        <taxon>Lactobacillaceae</taxon>
        <taxon>Ligilactobacillus</taxon>
    </lineage>
</organism>
<evidence type="ECO:0000256" key="8">
    <source>
        <dbReference type="PIRNR" id="PIRNR037778"/>
    </source>
</evidence>
<comment type="similarity">
    <text evidence="2 8">Belongs to the prokaryotic riboflavin transporter (P-RFT) (TC 2.A.87) family.</text>
</comment>
<dbReference type="AlphaFoldDB" id="A0A7H9EHT3"/>
<evidence type="ECO:0000256" key="3">
    <source>
        <dbReference type="ARBA" id="ARBA00022448"/>
    </source>
</evidence>
<feature type="transmembrane region" description="Helical" evidence="9">
    <location>
        <begin position="45"/>
        <end position="70"/>
    </location>
</feature>
<protein>
    <recommendedName>
        <fullName evidence="8">Riboflavin transporter</fullName>
    </recommendedName>
</protein>
<evidence type="ECO:0000256" key="9">
    <source>
        <dbReference type="SAM" id="Phobius"/>
    </source>
</evidence>
<evidence type="ECO:0000256" key="2">
    <source>
        <dbReference type="ARBA" id="ARBA00005540"/>
    </source>
</evidence>
<keyword evidence="6 9" id="KW-1133">Transmembrane helix</keyword>
<keyword evidence="5 9" id="KW-0812">Transmembrane</keyword>
<keyword evidence="3 8" id="KW-0813">Transport</keyword>
<dbReference type="InterPro" id="IPR024529">
    <property type="entry name" value="ECF_trnsprt_substrate-spec"/>
</dbReference>
<gene>
    <name evidence="10" type="ORF">GTO87_00535</name>
</gene>
<dbReference type="InterPro" id="IPR025720">
    <property type="entry name" value="RibU"/>
</dbReference>
<dbReference type="Proteomes" id="UP000510886">
    <property type="component" value="Chromosome"/>
</dbReference>
<feature type="transmembrane region" description="Helical" evidence="9">
    <location>
        <begin position="152"/>
        <end position="176"/>
    </location>
</feature>
<dbReference type="RefSeq" id="WP_180849078.1">
    <property type="nucleotide sequence ID" value="NZ_CP047418.1"/>
</dbReference>
<accession>A0A7H9EHT3</accession>
<comment type="subcellular location">
    <subcellularLocation>
        <location evidence="1">Cell membrane</location>
        <topology evidence="1">Multi-pass membrane protein</topology>
    </subcellularLocation>
</comment>
<proteinExistence type="inferred from homology"/>
<evidence type="ECO:0000256" key="4">
    <source>
        <dbReference type="ARBA" id="ARBA00022475"/>
    </source>
</evidence>
<feature type="transmembrane region" description="Helical" evidence="9">
    <location>
        <begin position="76"/>
        <end position="97"/>
    </location>
</feature>
<sequence>MVQTRTRKYVVAAALAGLAYLLYYISFPVIPGFTWMKVDFSDLPILLAFFILGPADGLLVAVLRSLLYFVLTGFDAANFIGIAAGFLATVTFVFSLYRFLAARDKSITNIIMAGAIATIALTVVMSLANWAVVTPLYMRVIGLQLPFSIGRYVLTVVAPFNVIKGILLTVTFGLIYRHLENWIEHKHREY</sequence>
<dbReference type="Gene3D" id="1.10.1760.20">
    <property type="match status" value="1"/>
</dbReference>
<evidence type="ECO:0000256" key="6">
    <source>
        <dbReference type="ARBA" id="ARBA00022989"/>
    </source>
</evidence>
<name>A0A7H9EHT3_9LACO</name>
<keyword evidence="4 8" id="KW-1003">Cell membrane</keyword>
<feature type="transmembrane region" description="Helical" evidence="9">
    <location>
        <begin position="12"/>
        <end position="33"/>
    </location>
</feature>
<dbReference type="PANTHER" id="PTHR38438:SF1">
    <property type="entry name" value="RIBOFLAVIN TRANSPORTER RIBU"/>
    <property type="match status" value="1"/>
</dbReference>
<feature type="transmembrane region" description="Helical" evidence="9">
    <location>
        <begin position="109"/>
        <end position="132"/>
    </location>
</feature>
<evidence type="ECO:0000256" key="7">
    <source>
        <dbReference type="ARBA" id="ARBA00023136"/>
    </source>
</evidence>
<dbReference type="PIRSF" id="PIRSF037778">
    <property type="entry name" value="UCP037778_transp_RibU"/>
    <property type="match status" value="1"/>
</dbReference>
<evidence type="ECO:0000313" key="11">
    <source>
        <dbReference type="Proteomes" id="UP000510886"/>
    </source>
</evidence>
<dbReference type="Pfam" id="PF12822">
    <property type="entry name" value="ECF_trnsprt"/>
    <property type="match status" value="1"/>
</dbReference>
<dbReference type="KEGG" id="lsw:GTO87_00535"/>
<comment type="function">
    <text evidence="8">Probably a riboflavin-binding protein that interacts with the energy-coupling factor (ECF) ABC-transporter complex.</text>
</comment>
<dbReference type="GO" id="GO:0005886">
    <property type="term" value="C:plasma membrane"/>
    <property type="evidence" value="ECO:0007669"/>
    <property type="project" value="UniProtKB-SubCell"/>
</dbReference>